<proteinExistence type="predicted"/>
<keyword evidence="2" id="KW-1185">Reference proteome</keyword>
<organism evidence="1 2">
    <name type="scientific">Rhizopus delemar (strain RA 99-880 / ATCC MYA-4621 / FGSC 9543 / NRRL 43880)</name>
    <name type="common">Mucormycosis agent</name>
    <name type="synonym">Rhizopus arrhizus var. delemar</name>
    <dbReference type="NCBI Taxonomy" id="246409"/>
    <lineage>
        <taxon>Eukaryota</taxon>
        <taxon>Fungi</taxon>
        <taxon>Fungi incertae sedis</taxon>
        <taxon>Mucoromycota</taxon>
        <taxon>Mucoromycotina</taxon>
        <taxon>Mucoromycetes</taxon>
        <taxon>Mucorales</taxon>
        <taxon>Mucorineae</taxon>
        <taxon>Rhizopodaceae</taxon>
        <taxon>Rhizopus</taxon>
    </lineage>
</organism>
<name>I1CVP8_RHIO9</name>
<sequence>MKKQYQCSVPIQCFENIVMRAKIMFEIMTYIWKVRQSLLNRSDIFFKKQFGNIRLKFDVLLEYYQVLKRRISSEFYSSCPHLTFTQDDVCSILWSFQRFPFVDNTDLWTLSCCVLSVIWRAHWRSTIDGFPFIDKQLVTRAMSQFATLKRGRLDLD</sequence>
<gene>
    <name evidence="1" type="ORF">RO3G_17126</name>
</gene>
<reference evidence="1 2" key="1">
    <citation type="journal article" date="2009" name="PLoS Genet.">
        <title>Genomic analysis of the basal lineage fungus Rhizopus oryzae reveals a whole-genome duplication.</title>
        <authorList>
            <person name="Ma L.-J."/>
            <person name="Ibrahim A.S."/>
            <person name="Skory C."/>
            <person name="Grabherr M.G."/>
            <person name="Burger G."/>
            <person name="Butler M."/>
            <person name="Elias M."/>
            <person name="Idnurm A."/>
            <person name="Lang B.F."/>
            <person name="Sone T."/>
            <person name="Abe A."/>
            <person name="Calvo S.E."/>
            <person name="Corrochano L.M."/>
            <person name="Engels R."/>
            <person name="Fu J."/>
            <person name="Hansberg W."/>
            <person name="Kim J.-M."/>
            <person name="Kodira C.D."/>
            <person name="Koehrsen M.J."/>
            <person name="Liu B."/>
            <person name="Miranda-Saavedra D."/>
            <person name="O'Leary S."/>
            <person name="Ortiz-Castellanos L."/>
            <person name="Poulter R."/>
            <person name="Rodriguez-Romero J."/>
            <person name="Ruiz-Herrera J."/>
            <person name="Shen Y.-Q."/>
            <person name="Zeng Q."/>
            <person name="Galagan J."/>
            <person name="Birren B.W."/>
            <person name="Cuomo C.A."/>
            <person name="Wickes B.L."/>
        </authorList>
    </citation>
    <scope>NUCLEOTIDE SEQUENCE [LARGE SCALE GENOMIC DNA]</scope>
    <source>
        <strain evidence="2">RA 99-880 / ATCC MYA-4621 / FGSC 9543 / NRRL 43880</strain>
    </source>
</reference>
<dbReference type="EMBL" id="GG669512">
    <property type="protein sequence ID" value="EIE92528.1"/>
    <property type="molecule type" value="Genomic_DNA"/>
</dbReference>
<evidence type="ECO:0000313" key="1">
    <source>
        <dbReference type="EMBL" id="EIE92528.1"/>
    </source>
</evidence>
<dbReference type="GeneID" id="93624091"/>
<dbReference type="VEuPathDB" id="FungiDB:RO3G_17126"/>
<protein>
    <submittedName>
        <fullName evidence="1">Uncharacterized protein</fullName>
    </submittedName>
</protein>
<evidence type="ECO:0000313" key="2">
    <source>
        <dbReference type="Proteomes" id="UP000009138"/>
    </source>
</evidence>
<accession>I1CVP8</accession>
<dbReference type="RefSeq" id="XP_067527924.1">
    <property type="nucleotide sequence ID" value="XM_067671710.1"/>
</dbReference>
<dbReference type="AlphaFoldDB" id="I1CVP8"/>
<dbReference type="InParanoid" id="I1CVP8"/>
<dbReference type="Proteomes" id="UP000009138">
    <property type="component" value="Unassembled WGS sequence"/>
</dbReference>